<dbReference type="PANTHER" id="PTHR43784">
    <property type="entry name" value="GDSL-LIKE LIPASE/ACYLHYDROLASE, PUTATIVE (AFU_ORTHOLOGUE AFUA_2G00820)-RELATED"/>
    <property type="match status" value="1"/>
</dbReference>
<feature type="signal peptide" evidence="2">
    <location>
        <begin position="1"/>
        <end position="37"/>
    </location>
</feature>
<evidence type="ECO:0000313" key="5">
    <source>
        <dbReference type="Proteomes" id="UP000572635"/>
    </source>
</evidence>
<feature type="region of interest" description="Disordered" evidence="1">
    <location>
        <begin position="31"/>
        <end position="65"/>
    </location>
</feature>
<dbReference type="InterPro" id="IPR053140">
    <property type="entry name" value="GDSL_Rv0518-like"/>
</dbReference>
<dbReference type="InterPro" id="IPR036514">
    <property type="entry name" value="SGNH_hydro_sf"/>
</dbReference>
<proteinExistence type="predicted"/>
<protein>
    <submittedName>
        <fullName evidence="4">Lysophospholipase L1-like esterase</fullName>
    </submittedName>
</protein>
<dbReference type="PANTHER" id="PTHR43784:SF2">
    <property type="entry name" value="GDSL-LIKE LIPASE_ACYLHYDROLASE, PUTATIVE (AFU_ORTHOLOGUE AFUA_2G00820)-RELATED"/>
    <property type="match status" value="1"/>
</dbReference>
<reference evidence="4 5" key="1">
    <citation type="submission" date="2020-08" db="EMBL/GenBank/DDBJ databases">
        <title>Sequencing the genomes of 1000 actinobacteria strains.</title>
        <authorList>
            <person name="Klenk H.-P."/>
        </authorList>
    </citation>
    <scope>NUCLEOTIDE SEQUENCE [LARGE SCALE GENOMIC DNA]</scope>
    <source>
        <strain evidence="4 5">DSM 44551</strain>
    </source>
</reference>
<keyword evidence="2" id="KW-0732">Signal</keyword>
<feature type="domain" description="SGNH hydrolase-type esterase" evidence="3">
    <location>
        <begin position="394"/>
        <end position="590"/>
    </location>
</feature>
<dbReference type="SUPFAM" id="SSF52266">
    <property type="entry name" value="SGNH hydrolase"/>
    <property type="match status" value="1"/>
</dbReference>
<keyword evidence="5" id="KW-1185">Reference proteome</keyword>
<accession>A0A7W8QKG9</accession>
<feature type="compositionally biased region" description="Acidic residues" evidence="1">
    <location>
        <begin position="54"/>
        <end position="65"/>
    </location>
</feature>
<dbReference type="CDD" id="cd01830">
    <property type="entry name" value="XynE_like"/>
    <property type="match status" value="1"/>
</dbReference>
<dbReference type="InterPro" id="IPR013830">
    <property type="entry name" value="SGNH_hydro"/>
</dbReference>
<organism evidence="4 5">
    <name type="scientific">Nocardiopsis composta</name>
    <dbReference type="NCBI Taxonomy" id="157465"/>
    <lineage>
        <taxon>Bacteria</taxon>
        <taxon>Bacillati</taxon>
        <taxon>Actinomycetota</taxon>
        <taxon>Actinomycetes</taxon>
        <taxon>Streptosporangiales</taxon>
        <taxon>Nocardiopsidaceae</taxon>
        <taxon>Nocardiopsis</taxon>
    </lineage>
</organism>
<dbReference type="AlphaFoldDB" id="A0A7W8QKG9"/>
<gene>
    <name evidence="4" type="ORF">HDA36_002130</name>
</gene>
<dbReference type="RefSeq" id="WP_184391664.1">
    <property type="nucleotide sequence ID" value="NZ_BAAAJD010000126.1"/>
</dbReference>
<comment type="caution">
    <text evidence="4">The sequence shown here is derived from an EMBL/GenBank/DDBJ whole genome shotgun (WGS) entry which is preliminary data.</text>
</comment>
<dbReference type="Proteomes" id="UP000572635">
    <property type="component" value="Unassembled WGS sequence"/>
</dbReference>
<evidence type="ECO:0000256" key="1">
    <source>
        <dbReference type="SAM" id="MobiDB-lite"/>
    </source>
</evidence>
<evidence type="ECO:0000259" key="3">
    <source>
        <dbReference type="Pfam" id="PF13472"/>
    </source>
</evidence>
<sequence>MARTSPGTSLRRRTLYPAAFALVLAVGVLGPPPPGAAAEPAPPGGVERFYDNEGISDDSEPDGADLDGDGRSLSAQTLAAAGWGPGDAVTLHGTELRMPDTRPGEPDNAVADGQRVRLSGAVRAVTFLAAATGGDATGTGKVVYRDGSEEYSVTTPDWETGSLATKAVALPYANTPDGPTGEQVRLYAVTVPVDPDRKPTGIELPSIEGGARMHVFDLGVRKEQRDWTGTWSASTSGYAEVGPWEDQTVRLAVRTGAGGPDTRLHLDNVFAAEPVEIGAVTVALRDEGPAAVQRPVPVAFDGERSAVIPAGGRLTSDPIGFALSDAAELLVSIHLPGRVEAAPVHTAATGTSYAGEPGTDLSGEADGSGFTRTFESWPFLAGIDTAGGTGSVVALGDSITDGVGSTDGADRRWPDVLTDRLLDQNRVPRYGVLNQGISANRVVTDRYDGDGVSSDTGGVSALNRLDRDVFAQTGARTVVVFQGINDVRWGTGADEVAAGLRTIAERSREHGLRVVAATIAPCGGYPDCSAEVDGRRTEVNAFIRENSGPGGLFDAVLDFDEVLRDPDDPTRLLPEYDSGDHLHPGDAGLRAVAHSVDLRLLVPDES</sequence>
<dbReference type="Pfam" id="PF13472">
    <property type="entry name" value="Lipase_GDSL_2"/>
    <property type="match status" value="1"/>
</dbReference>
<dbReference type="EMBL" id="JACHDB010000001">
    <property type="protein sequence ID" value="MBB5432046.1"/>
    <property type="molecule type" value="Genomic_DNA"/>
</dbReference>
<name>A0A7W8QKG9_9ACTN</name>
<feature type="chain" id="PRO_5030927868" evidence="2">
    <location>
        <begin position="38"/>
        <end position="606"/>
    </location>
</feature>
<feature type="compositionally biased region" description="Pro residues" evidence="1">
    <location>
        <begin position="31"/>
        <end position="43"/>
    </location>
</feature>
<evidence type="ECO:0000256" key="2">
    <source>
        <dbReference type="SAM" id="SignalP"/>
    </source>
</evidence>
<dbReference type="Gene3D" id="3.40.50.1110">
    <property type="entry name" value="SGNH hydrolase"/>
    <property type="match status" value="1"/>
</dbReference>
<evidence type="ECO:0000313" key="4">
    <source>
        <dbReference type="EMBL" id="MBB5432046.1"/>
    </source>
</evidence>